<dbReference type="InterPro" id="IPR022630">
    <property type="entry name" value="S-AdoMet_synt_C"/>
</dbReference>
<organism evidence="19 20">
    <name type="scientific">Candidatus Woesebacteria bacterium RIFCSPHIGHO2_01_FULL_44_21</name>
    <dbReference type="NCBI Taxonomy" id="1802503"/>
    <lineage>
        <taxon>Bacteria</taxon>
        <taxon>Candidatus Woeseibacteriota</taxon>
    </lineage>
</organism>
<dbReference type="EMBL" id="MGGP01000029">
    <property type="protein sequence ID" value="OGM31151.1"/>
    <property type="molecule type" value="Genomic_DNA"/>
</dbReference>
<dbReference type="SUPFAM" id="SSF55973">
    <property type="entry name" value="S-adenosylmethionine synthetase"/>
    <property type="match status" value="3"/>
</dbReference>
<reference evidence="19 20" key="1">
    <citation type="journal article" date="2016" name="Nat. Commun.">
        <title>Thousands of microbial genomes shed light on interconnected biogeochemical processes in an aquifer system.</title>
        <authorList>
            <person name="Anantharaman K."/>
            <person name="Brown C.T."/>
            <person name="Hug L.A."/>
            <person name="Sharon I."/>
            <person name="Castelle C.J."/>
            <person name="Probst A.J."/>
            <person name="Thomas B.C."/>
            <person name="Singh A."/>
            <person name="Wilkins M.J."/>
            <person name="Karaoz U."/>
            <person name="Brodie E.L."/>
            <person name="Williams K.H."/>
            <person name="Hubbard S.S."/>
            <person name="Banfield J.F."/>
        </authorList>
    </citation>
    <scope>NUCLEOTIDE SEQUENCE [LARGE SCALE GENOMIC DNA]</scope>
</reference>
<protein>
    <recommendedName>
        <fullName evidence="5 13">Methionine adenosyltransferase</fullName>
        <ecNumber evidence="5 13">2.5.1.6</ecNumber>
    </recommendedName>
</protein>
<evidence type="ECO:0000256" key="14">
    <source>
        <dbReference type="RuleBase" id="RU000542"/>
    </source>
</evidence>
<dbReference type="UniPathway" id="UPA00315">
    <property type="reaction ID" value="UER00080"/>
</dbReference>
<evidence type="ECO:0000256" key="8">
    <source>
        <dbReference type="ARBA" id="ARBA00022723"/>
    </source>
</evidence>
<evidence type="ECO:0000256" key="3">
    <source>
        <dbReference type="ARBA" id="ARBA00005224"/>
    </source>
</evidence>
<evidence type="ECO:0000256" key="9">
    <source>
        <dbReference type="ARBA" id="ARBA00022741"/>
    </source>
</evidence>
<gene>
    <name evidence="19" type="ORF">A2803_01600</name>
</gene>
<comment type="cofactor">
    <cofactor evidence="2">
        <name>K(+)</name>
        <dbReference type="ChEBI" id="CHEBI:29103"/>
    </cofactor>
</comment>
<dbReference type="Pfam" id="PF02772">
    <property type="entry name" value="S-AdoMet_synt_M"/>
    <property type="match status" value="1"/>
</dbReference>
<dbReference type="Pfam" id="PF02773">
    <property type="entry name" value="S-AdoMet_synt_C"/>
    <property type="match status" value="1"/>
</dbReference>
<feature type="domain" description="S-adenosylmethionine synthetase C-terminal" evidence="18">
    <location>
        <begin position="228"/>
        <end position="365"/>
    </location>
</feature>
<evidence type="ECO:0000256" key="1">
    <source>
        <dbReference type="ARBA" id="ARBA00001946"/>
    </source>
</evidence>
<evidence type="ECO:0000313" key="19">
    <source>
        <dbReference type="EMBL" id="OGM31151.1"/>
    </source>
</evidence>
<evidence type="ECO:0000256" key="15">
    <source>
        <dbReference type="RuleBase" id="RU004462"/>
    </source>
</evidence>
<dbReference type="InterPro" id="IPR002133">
    <property type="entry name" value="S-AdoMet_synthetase"/>
</dbReference>
<keyword evidence="6" id="KW-0554">One-carbon metabolism</keyword>
<keyword evidence="12 14" id="KW-0630">Potassium</keyword>
<evidence type="ECO:0000256" key="11">
    <source>
        <dbReference type="ARBA" id="ARBA00022842"/>
    </source>
</evidence>
<dbReference type="GO" id="GO:0006556">
    <property type="term" value="P:S-adenosylmethionine biosynthetic process"/>
    <property type="evidence" value="ECO:0007669"/>
    <property type="project" value="UniProtKB-UniRule"/>
</dbReference>
<dbReference type="Pfam" id="PF00438">
    <property type="entry name" value="S-AdoMet_synt_N"/>
    <property type="match status" value="1"/>
</dbReference>
<feature type="domain" description="S-adenosylmethionine synthetase N-terminal" evidence="16">
    <location>
        <begin position="3"/>
        <end position="99"/>
    </location>
</feature>
<comment type="pathway">
    <text evidence="3">Amino-acid biosynthesis; S-adenosyl-L-methionine biosynthesis; S-adenosyl-L-methionine from L-methionine: step 1/1.</text>
</comment>
<evidence type="ECO:0000256" key="4">
    <source>
        <dbReference type="ARBA" id="ARBA00009685"/>
    </source>
</evidence>
<evidence type="ECO:0000259" key="16">
    <source>
        <dbReference type="Pfam" id="PF00438"/>
    </source>
</evidence>
<sequence>MKTYFTSESVAAGHPDKLCDQISDSIVDAALAAYAGSRVAVETLVTENRIVLAGEVSCPKSLPYAKIARQKIKALGYTGELYNFSYKSPVSVYIHQQSPDIAVGVDNGGAGDQGMMFGYASNETPELMPLPIALAHKLVAKMDEVRDKKILPFLRPDGKSEVKVRYKNGKPESVEMIILAVPHDPKVSPKEVKAKLIAKVIKPVLAGYKLHIPEAKNIVINGTGKWEIGGPASDTGVTGRKIIVDTYGGMARHGGGCFSGKDPSKVDRSGAYACRFLAKNIVAAKLAERCEMRIAYVIGKREPVDIGIECFGTQKKSLPFIRNFAKTLLDLSVAGIIDGLKLRQPIYARTAVYGHFGREEFPWEKVVV</sequence>
<evidence type="ECO:0000256" key="10">
    <source>
        <dbReference type="ARBA" id="ARBA00022840"/>
    </source>
</evidence>
<dbReference type="PANTHER" id="PTHR11964">
    <property type="entry name" value="S-ADENOSYLMETHIONINE SYNTHETASE"/>
    <property type="match status" value="1"/>
</dbReference>
<comment type="subunit">
    <text evidence="14">Homotetramer.</text>
</comment>
<dbReference type="GO" id="GO:0005524">
    <property type="term" value="F:ATP binding"/>
    <property type="evidence" value="ECO:0007669"/>
    <property type="project" value="UniProtKB-KW"/>
</dbReference>
<dbReference type="NCBIfam" id="TIGR01034">
    <property type="entry name" value="metK"/>
    <property type="match status" value="1"/>
</dbReference>
<dbReference type="Gene3D" id="3.30.300.10">
    <property type="match status" value="3"/>
</dbReference>
<dbReference type="GO" id="GO:0005737">
    <property type="term" value="C:cytoplasm"/>
    <property type="evidence" value="ECO:0007669"/>
    <property type="project" value="UniProtKB-SubCell"/>
</dbReference>
<comment type="subcellular location">
    <subcellularLocation>
        <location evidence="14">Cytoplasm</location>
    </subcellularLocation>
</comment>
<keyword evidence="10" id="KW-0067">ATP-binding</keyword>
<evidence type="ECO:0000259" key="18">
    <source>
        <dbReference type="Pfam" id="PF02773"/>
    </source>
</evidence>
<keyword evidence="11 14" id="KW-0460">Magnesium</keyword>
<dbReference type="PROSITE" id="PS00376">
    <property type="entry name" value="ADOMET_SYNTHASE_1"/>
    <property type="match status" value="1"/>
</dbReference>
<feature type="domain" description="S-adenosylmethionine synthetase central" evidence="17">
    <location>
        <begin position="108"/>
        <end position="225"/>
    </location>
</feature>
<evidence type="ECO:0000259" key="17">
    <source>
        <dbReference type="Pfam" id="PF02772"/>
    </source>
</evidence>
<comment type="cofactor">
    <cofactor evidence="1">
        <name>Mg(2+)</name>
        <dbReference type="ChEBI" id="CHEBI:18420"/>
    </cofactor>
</comment>
<proteinExistence type="inferred from homology"/>
<dbReference type="EC" id="2.5.1.6" evidence="5 13"/>
<evidence type="ECO:0000256" key="5">
    <source>
        <dbReference type="ARBA" id="ARBA00012828"/>
    </source>
</evidence>
<evidence type="ECO:0000256" key="6">
    <source>
        <dbReference type="ARBA" id="ARBA00022563"/>
    </source>
</evidence>
<dbReference type="GO" id="GO:0004478">
    <property type="term" value="F:methionine adenosyltransferase activity"/>
    <property type="evidence" value="ECO:0007669"/>
    <property type="project" value="UniProtKB-UniRule"/>
</dbReference>
<comment type="caution">
    <text evidence="19">The sequence shown here is derived from an EMBL/GenBank/DDBJ whole genome shotgun (WGS) entry which is preliminary data.</text>
</comment>
<keyword evidence="8 14" id="KW-0479">Metal-binding</keyword>
<evidence type="ECO:0000313" key="20">
    <source>
        <dbReference type="Proteomes" id="UP000178870"/>
    </source>
</evidence>
<dbReference type="PROSITE" id="PS00377">
    <property type="entry name" value="ADOMET_SYNTHASE_2"/>
    <property type="match status" value="1"/>
</dbReference>
<keyword evidence="9" id="KW-0547">Nucleotide-binding</keyword>
<dbReference type="Proteomes" id="UP000178870">
    <property type="component" value="Unassembled WGS sequence"/>
</dbReference>
<evidence type="ECO:0000256" key="13">
    <source>
        <dbReference type="NCBIfam" id="TIGR01034"/>
    </source>
</evidence>
<keyword evidence="7 19" id="KW-0808">Transferase</keyword>
<dbReference type="InterPro" id="IPR022628">
    <property type="entry name" value="S-AdoMet_synt_N"/>
</dbReference>
<dbReference type="AlphaFoldDB" id="A0A1F7YUW8"/>
<evidence type="ECO:0000256" key="12">
    <source>
        <dbReference type="ARBA" id="ARBA00022958"/>
    </source>
</evidence>
<dbReference type="GO" id="GO:0006730">
    <property type="term" value="P:one-carbon metabolic process"/>
    <property type="evidence" value="ECO:0007669"/>
    <property type="project" value="UniProtKB-KW"/>
</dbReference>
<accession>A0A1F7YUW8</accession>
<dbReference type="GO" id="GO:0046872">
    <property type="term" value="F:metal ion binding"/>
    <property type="evidence" value="ECO:0007669"/>
    <property type="project" value="UniProtKB-KW"/>
</dbReference>
<dbReference type="InterPro" id="IPR022631">
    <property type="entry name" value="ADOMET_SYNTHASE_CS"/>
</dbReference>
<evidence type="ECO:0000256" key="7">
    <source>
        <dbReference type="ARBA" id="ARBA00022679"/>
    </source>
</evidence>
<dbReference type="InterPro" id="IPR022629">
    <property type="entry name" value="S-AdoMet_synt_central"/>
</dbReference>
<dbReference type="InterPro" id="IPR022636">
    <property type="entry name" value="S-AdoMet_synthetase_sfam"/>
</dbReference>
<dbReference type="PIRSF" id="PIRSF000497">
    <property type="entry name" value="MAT"/>
    <property type="match status" value="1"/>
</dbReference>
<evidence type="ECO:0000256" key="2">
    <source>
        <dbReference type="ARBA" id="ARBA00001958"/>
    </source>
</evidence>
<dbReference type="CDD" id="cd18079">
    <property type="entry name" value="S-AdoMet_synt"/>
    <property type="match status" value="1"/>
</dbReference>
<comment type="similarity">
    <text evidence="4 15">Belongs to the AdoMet synthase family.</text>
</comment>
<name>A0A1F7YUW8_9BACT</name>